<comment type="caution">
    <text evidence="1">The sequence shown here is derived from an EMBL/GenBank/DDBJ whole genome shotgun (WGS) entry which is preliminary data.</text>
</comment>
<accession>A0AAD7EN57</accession>
<protein>
    <submittedName>
        <fullName evidence="1">Transcriptional repressor TCF25-domain-containing protein</fullName>
    </submittedName>
</protein>
<evidence type="ECO:0000313" key="1">
    <source>
        <dbReference type="EMBL" id="KAJ7342576.1"/>
    </source>
</evidence>
<dbReference type="GO" id="GO:0072344">
    <property type="term" value="P:rescue of stalled ribosome"/>
    <property type="evidence" value="ECO:0007669"/>
    <property type="project" value="TreeGrafter"/>
</dbReference>
<dbReference type="PANTHER" id="PTHR22684">
    <property type="entry name" value="NULP1-RELATED"/>
    <property type="match status" value="1"/>
</dbReference>
<proteinExistence type="predicted"/>
<dbReference type="GO" id="GO:1990112">
    <property type="term" value="C:RQC complex"/>
    <property type="evidence" value="ECO:0007669"/>
    <property type="project" value="TreeGrafter"/>
</dbReference>
<dbReference type="GO" id="GO:1990116">
    <property type="term" value="P:ribosome-associated ubiquitin-dependent protein catabolic process"/>
    <property type="evidence" value="ECO:0007669"/>
    <property type="project" value="TreeGrafter"/>
</dbReference>
<dbReference type="EMBL" id="JARIHO010000025">
    <property type="protein sequence ID" value="KAJ7342576.1"/>
    <property type="molecule type" value="Genomic_DNA"/>
</dbReference>
<gene>
    <name evidence="1" type="ORF">DFH08DRAFT_703830</name>
</gene>
<dbReference type="Proteomes" id="UP001218218">
    <property type="component" value="Unassembled WGS sequence"/>
</dbReference>
<evidence type="ECO:0000313" key="2">
    <source>
        <dbReference type="Proteomes" id="UP001218218"/>
    </source>
</evidence>
<dbReference type="PANTHER" id="PTHR22684:SF0">
    <property type="entry name" value="RIBOSOME QUALITY CONTROL COMPLEX SUBUNIT TCF25"/>
    <property type="match status" value="1"/>
</dbReference>
<keyword evidence="2" id="KW-1185">Reference proteome</keyword>
<organism evidence="1 2">
    <name type="scientific">Mycena albidolilacea</name>
    <dbReference type="NCBI Taxonomy" id="1033008"/>
    <lineage>
        <taxon>Eukaryota</taxon>
        <taxon>Fungi</taxon>
        <taxon>Dikarya</taxon>
        <taxon>Basidiomycota</taxon>
        <taxon>Agaricomycotina</taxon>
        <taxon>Agaricomycetes</taxon>
        <taxon>Agaricomycetidae</taxon>
        <taxon>Agaricales</taxon>
        <taxon>Marasmiineae</taxon>
        <taxon>Mycenaceae</taxon>
        <taxon>Mycena</taxon>
    </lineage>
</organism>
<name>A0AAD7EN57_9AGAR</name>
<dbReference type="InterPro" id="IPR006994">
    <property type="entry name" value="TCF25/Rqc1"/>
</dbReference>
<reference evidence="1" key="1">
    <citation type="submission" date="2023-03" db="EMBL/GenBank/DDBJ databases">
        <title>Massive genome expansion in bonnet fungi (Mycena s.s.) driven by repeated elements and novel gene families across ecological guilds.</title>
        <authorList>
            <consortium name="Lawrence Berkeley National Laboratory"/>
            <person name="Harder C.B."/>
            <person name="Miyauchi S."/>
            <person name="Viragh M."/>
            <person name="Kuo A."/>
            <person name="Thoen E."/>
            <person name="Andreopoulos B."/>
            <person name="Lu D."/>
            <person name="Skrede I."/>
            <person name="Drula E."/>
            <person name="Henrissat B."/>
            <person name="Morin E."/>
            <person name="Kohler A."/>
            <person name="Barry K."/>
            <person name="LaButti K."/>
            <person name="Morin E."/>
            <person name="Salamov A."/>
            <person name="Lipzen A."/>
            <person name="Mereny Z."/>
            <person name="Hegedus B."/>
            <person name="Baldrian P."/>
            <person name="Stursova M."/>
            <person name="Weitz H."/>
            <person name="Taylor A."/>
            <person name="Grigoriev I.V."/>
            <person name="Nagy L.G."/>
            <person name="Martin F."/>
            <person name="Kauserud H."/>
        </authorList>
    </citation>
    <scope>NUCLEOTIDE SEQUENCE</scope>
    <source>
        <strain evidence="1">CBHHK002</strain>
    </source>
</reference>
<dbReference type="AlphaFoldDB" id="A0AAD7EN57"/>
<dbReference type="Pfam" id="PF04910">
    <property type="entry name" value="Tcf25"/>
    <property type="match status" value="1"/>
</dbReference>
<sequence>MPYSFIQINPAVEYAQAVEYVALFSYERAFLGSFNFTTGLNRLDFDHIEHRPFFLAVHRQTSDLQRRGCVRTALDYCTIISFAFNPRLNLFYAANDPHGALLHLDILAVKTRHGPMVTARTQCLICIPSYATAGLPSVVPLLADELDVSLPNTILTQ</sequence>